<proteinExistence type="predicted"/>
<name>A0A1X7V031_AMPQE</name>
<keyword evidence="1" id="KW-1133">Transmembrane helix</keyword>
<reference evidence="2" key="1">
    <citation type="submission" date="2017-05" db="UniProtKB">
        <authorList>
            <consortium name="EnsemblMetazoa"/>
        </authorList>
    </citation>
    <scope>IDENTIFICATION</scope>
</reference>
<dbReference type="AlphaFoldDB" id="A0A1X7V031"/>
<accession>A0A1X7V031</accession>
<feature type="transmembrane region" description="Helical" evidence="1">
    <location>
        <begin position="12"/>
        <end position="37"/>
    </location>
</feature>
<keyword evidence="1" id="KW-0472">Membrane</keyword>
<dbReference type="EnsemblMetazoa" id="Aqu2.1.33383_001">
    <property type="protein sequence ID" value="Aqu2.1.33383_001"/>
    <property type="gene ID" value="Aqu2.1.33383"/>
</dbReference>
<keyword evidence="1" id="KW-0812">Transmembrane</keyword>
<sequence>STSLVAALSSFGFLFFLFLSILSFLILLSLTTGMMVYTWGVKKIIWAELCS</sequence>
<organism evidence="2">
    <name type="scientific">Amphimedon queenslandica</name>
    <name type="common">Sponge</name>
    <dbReference type="NCBI Taxonomy" id="400682"/>
    <lineage>
        <taxon>Eukaryota</taxon>
        <taxon>Metazoa</taxon>
        <taxon>Porifera</taxon>
        <taxon>Demospongiae</taxon>
        <taxon>Heteroscleromorpha</taxon>
        <taxon>Haplosclerida</taxon>
        <taxon>Niphatidae</taxon>
        <taxon>Amphimedon</taxon>
    </lineage>
</organism>
<protein>
    <submittedName>
        <fullName evidence="2">Uncharacterized protein</fullName>
    </submittedName>
</protein>
<evidence type="ECO:0000256" key="1">
    <source>
        <dbReference type="SAM" id="Phobius"/>
    </source>
</evidence>
<dbReference type="InParanoid" id="A0A1X7V031"/>
<evidence type="ECO:0000313" key="2">
    <source>
        <dbReference type="EnsemblMetazoa" id="Aqu2.1.33383_001"/>
    </source>
</evidence>